<dbReference type="InterPro" id="IPR017946">
    <property type="entry name" value="PLC-like_Pdiesterase_TIM-brl"/>
</dbReference>
<dbReference type="GO" id="GO:0042597">
    <property type="term" value="C:periplasmic space"/>
    <property type="evidence" value="ECO:0007669"/>
    <property type="project" value="TreeGrafter"/>
</dbReference>
<dbReference type="Proteomes" id="UP000286680">
    <property type="component" value="Unassembled WGS sequence"/>
</dbReference>
<keyword evidence="5" id="KW-0378">Hydrolase</keyword>
<dbReference type="PANTHER" id="PTHR43620">
    <property type="entry name" value="GLYCEROPHOSPHORYL DIESTER PHOSPHODIESTERASE"/>
    <property type="match status" value="1"/>
</dbReference>
<protein>
    <recommendedName>
        <fullName evidence="2">glycerophosphodiester phosphodiesterase</fullName>
        <ecNumber evidence="2">3.1.4.46</ecNumber>
    </recommendedName>
</protein>
<evidence type="ECO:0000256" key="3">
    <source>
        <dbReference type="ARBA" id="ARBA00022729"/>
    </source>
</evidence>
<evidence type="ECO:0000256" key="6">
    <source>
        <dbReference type="ARBA" id="ARBA00047512"/>
    </source>
</evidence>
<gene>
    <name evidence="9" type="ORF">CWE23_10335</name>
</gene>
<dbReference type="RefSeq" id="WP_126820205.1">
    <property type="nucleotide sequence ID" value="NZ_PIPS01000003.1"/>
</dbReference>
<evidence type="ECO:0000256" key="5">
    <source>
        <dbReference type="ARBA" id="ARBA00022801"/>
    </source>
</evidence>
<comment type="catalytic activity">
    <reaction evidence="6">
        <text>a sn-glycero-3-phosphodiester + H2O = an alcohol + sn-glycerol 3-phosphate + H(+)</text>
        <dbReference type="Rhea" id="RHEA:12969"/>
        <dbReference type="ChEBI" id="CHEBI:15377"/>
        <dbReference type="ChEBI" id="CHEBI:15378"/>
        <dbReference type="ChEBI" id="CHEBI:30879"/>
        <dbReference type="ChEBI" id="CHEBI:57597"/>
        <dbReference type="ChEBI" id="CHEBI:83408"/>
        <dbReference type="EC" id="3.1.4.46"/>
    </reaction>
</comment>
<keyword evidence="4" id="KW-0319">Glycerol metabolism</keyword>
<evidence type="ECO:0000313" key="10">
    <source>
        <dbReference type="Proteomes" id="UP000286680"/>
    </source>
</evidence>
<accession>A0AA94EDT6</accession>
<dbReference type="PROSITE" id="PS51704">
    <property type="entry name" value="GP_PDE"/>
    <property type="match status" value="1"/>
</dbReference>
<comment type="caution">
    <text evidence="9">The sequence shown here is derived from an EMBL/GenBank/DDBJ whole genome shotgun (WGS) entry which is preliminary data.</text>
</comment>
<name>A0AA94EDT6_9GAMM</name>
<proteinExistence type="inferred from homology"/>
<feature type="signal peptide" evidence="7">
    <location>
        <begin position="1"/>
        <end position="24"/>
    </location>
</feature>
<dbReference type="Pfam" id="PF03009">
    <property type="entry name" value="GDPD"/>
    <property type="match status" value="1"/>
</dbReference>
<dbReference type="PANTHER" id="PTHR43620:SF7">
    <property type="entry name" value="GLYCEROPHOSPHODIESTER PHOSPHODIESTERASE GDPD5-RELATED"/>
    <property type="match status" value="1"/>
</dbReference>
<keyword evidence="10" id="KW-1185">Reference proteome</keyword>
<keyword evidence="3 7" id="KW-0732">Signal</keyword>
<organism evidence="9 10">
    <name type="scientific">Idiomarina aquatica</name>
    <dbReference type="NCBI Taxonomy" id="1327752"/>
    <lineage>
        <taxon>Bacteria</taxon>
        <taxon>Pseudomonadati</taxon>
        <taxon>Pseudomonadota</taxon>
        <taxon>Gammaproteobacteria</taxon>
        <taxon>Alteromonadales</taxon>
        <taxon>Idiomarinaceae</taxon>
        <taxon>Idiomarina</taxon>
    </lineage>
</organism>
<comment type="similarity">
    <text evidence="1">Belongs to the glycerophosphoryl diester phosphodiesterase family.</text>
</comment>
<evidence type="ECO:0000259" key="8">
    <source>
        <dbReference type="PROSITE" id="PS51704"/>
    </source>
</evidence>
<evidence type="ECO:0000256" key="2">
    <source>
        <dbReference type="ARBA" id="ARBA00012247"/>
    </source>
</evidence>
<evidence type="ECO:0000256" key="4">
    <source>
        <dbReference type="ARBA" id="ARBA00022798"/>
    </source>
</evidence>
<dbReference type="GO" id="GO:0006071">
    <property type="term" value="P:glycerol metabolic process"/>
    <property type="evidence" value="ECO:0007669"/>
    <property type="project" value="UniProtKB-KW"/>
</dbReference>
<dbReference type="EMBL" id="PIPS01000003">
    <property type="protein sequence ID" value="RUO42638.1"/>
    <property type="molecule type" value="Genomic_DNA"/>
</dbReference>
<dbReference type="AlphaFoldDB" id="A0AA94EDT6"/>
<sequence>MRFITKNYSALTAAWLLAVGAVQAQTVEPVTNLSTIEVRDFIDVAHRGASGYLPEHTQASAVMAHALGADYIEQDVQLSRDGIPVVLHDHYLDEISDVADVFPKRHRPDGKYYVVDFTLKHLQQLTLKPRVNDKGERRYPQRFGLATTSFKVQTLAEHLALVKELNRVRGTDTGVYIEIKSPRWYHQQDYDITAAVMRVLEDAGYKEGALPTPIYLQSFDPETLRRLKRQYHIDYPLVQLIADNSWNESSVDYDALRTYAGMESLSSYAEGVGLWLGHVLTGVKDGEPQWSDVLSNAQRAKLPVFVYTLRADDLPEGVESHRQLRGWLKQAGVTGVFSDFPDKK</sequence>
<feature type="chain" id="PRO_5041702964" description="glycerophosphodiester phosphodiesterase" evidence="7">
    <location>
        <begin position="25"/>
        <end position="344"/>
    </location>
</feature>
<dbReference type="Gene3D" id="3.20.20.190">
    <property type="entry name" value="Phosphatidylinositol (PI) phosphodiesterase"/>
    <property type="match status" value="1"/>
</dbReference>
<evidence type="ECO:0000313" key="9">
    <source>
        <dbReference type="EMBL" id="RUO42638.1"/>
    </source>
</evidence>
<dbReference type="SUPFAM" id="SSF51695">
    <property type="entry name" value="PLC-like phosphodiesterases"/>
    <property type="match status" value="1"/>
</dbReference>
<dbReference type="GO" id="GO:0006629">
    <property type="term" value="P:lipid metabolic process"/>
    <property type="evidence" value="ECO:0007669"/>
    <property type="project" value="InterPro"/>
</dbReference>
<dbReference type="InterPro" id="IPR030395">
    <property type="entry name" value="GP_PDE_dom"/>
</dbReference>
<evidence type="ECO:0000256" key="7">
    <source>
        <dbReference type="SAM" id="SignalP"/>
    </source>
</evidence>
<feature type="domain" description="GP-PDE" evidence="8">
    <location>
        <begin position="41"/>
        <end position="344"/>
    </location>
</feature>
<dbReference type="GO" id="GO:0008889">
    <property type="term" value="F:glycerophosphodiester phosphodiesterase activity"/>
    <property type="evidence" value="ECO:0007669"/>
    <property type="project" value="UniProtKB-EC"/>
</dbReference>
<dbReference type="NCBIfam" id="NF008354">
    <property type="entry name" value="PRK11143.1"/>
    <property type="match status" value="1"/>
</dbReference>
<evidence type="ECO:0000256" key="1">
    <source>
        <dbReference type="ARBA" id="ARBA00007277"/>
    </source>
</evidence>
<dbReference type="EC" id="3.1.4.46" evidence="2"/>
<reference evidence="10" key="1">
    <citation type="journal article" date="2018" name="Front. Microbiol.">
        <title>Genome-Based Analysis Reveals the Taxonomy and Diversity of the Family Idiomarinaceae.</title>
        <authorList>
            <person name="Liu Y."/>
            <person name="Lai Q."/>
            <person name="Shao Z."/>
        </authorList>
    </citation>
    <scope>NUCLEOTIDE SEQUENCE [LARGE SCALE GENOMIC DNA]</scope>
    <source>
        <strain evidence="10">SN-14</strain>
    </source>
</reference>